<name>A0A9X7Y6P7_LACJH</name>
<evidence type="ECO:0000313" key="3">
    <source>
        <dbReference type="Proteomes" id="UP000510788"/>
    </source>
</evidence>
<accession>A0A9X7Y6P7</accession>
<dbReference type="SUPFAM" id="SSF47413">
    <property type="entry name" value="lambda repressor-like DNA-binding domains"/>
    <property type="match status" value="1"/>
</dbReference>
<protein>
    <submittedName>
        <fullName evidence="2">Helix-turn-helix domain-containing protein</fullName>
    </submittedName>
</protein>
<evidence type="ECO:0000259" key="1">
    <source>
        <dbReference type="PROSITE" id="PS50943"/>
    </source>
</evidence>
<evidence type="ECO:0000313" key="2">
    <source>
        <dbReference type="EMBL" id="QLL68653.1"/>
    </source>
</evidence>
<dbReference type="AlphaFoldDB" id="A0A9X7Y6P7"/>
<dbReference type="InterPro" id="IPR001387">
    <property type="entry name" value="Cro/C1-type_HTH"/>
</dbReference>
<gene>
    <name evidence="2" type="ORF">GTO82_07295</name>
</gene>
<dbReference type="Gene3D" id="1.10.260.40">
    <property type="entry name" value="lambda repressor-like DNA-binding domains"/>
    <property type="match status" value="1"/>
</dbReference>
<dbReference type="GO" id="GO:0003677">
    <property type="term" value="F:DNA binding"/>
    <property type="evidence" value="ECO:0007669"/>
    <property type="project" value="InterPro"/>
</dbReference>
<reference evidence="2 3" key="1">
    <citation type="submission" date="2020-01" db="EMBL/GenBank/DDBJ databases">
        <title>Complete and circular genome sequences of six lactobacillus isolates from horses.</title>
        <authorList>
            <person name="Hassan H.M."/>
        </authorList>
    </citation>
    <scope>NUCLEOTIDE SEQUENCE [LARGE SCALE GENOMIC DNA]</scope>
    <source>
        <strain evidence="2 3">3DG</strain>
    </source>
</reference>
<dbReference type="InterPro" id="IPR010982">
    <property type="entry name" value="Lambda_DNA-bd_dom_sf"/>
</dbReference>
<dbReference type="PROSITE" id="PS50943">
    <property type="entry name" value="HTH_CROC1"/>
    <property type="match status" value="1"/>
</dbReference>
<dbReference type="SMART" id="SM00530">
    <property type="entry name" value="HTH_XRE"/>
    <property type="match status" value="1"/>
</dbReference>
<feature type="domain" description="HTH cro/C1-type" evidence="1">
    <location>
        <begin position="9"/>
        <end position="61"/>
    </location>
</feature>
<dbReference type="Proteomes" id="UP000510788">
    <property type="component" value="Chromosome"/>
</dbReference>
<dbReference type="EMBL" id="CP047409">
    <property type="protein sequence ID" value="QLL68653.1"/>
    <property type="molecule type" value="Genomic_DNA"/>
</dbReference>
<organism evidence="2 3">
    <name type="scientific">Lactobacillus johnsonii</name>
    <dbReference type="NCBI Taxonomy" id="33959"/>
    <lineage>
        <taxon>Bacteria</taxon>
        <taxon>Bacillati</taxon>
        <taxon>Bacillota</taxon>
        <taxon>Bacilli</taxon>
        <taxon>Lactobacillales</taxon>
        <taxon>Lactobacillaceae</taxon>
        <taxon>Lactobacillus</taxon>
    </lineage>
</organism>
<sequence length="63" mass="7061">MSDKLVRTIEQLGQLQGKSLKEIGEESGVGANAIYRWNRVEPKISTLKKVADYLGIDYKVLLP</sequence>
<dbReference type="Pfam" id="PF01381">
    <property type="entry name" value="HTH_3"/>
    <property type="match status" value="1"/>
</dbReference>
<proteinExistence type="predicted"/>
<dbReference type="RefSeq" id="WP_180873053.1">
    <property type="nucleotide sequence ID" value="NZ_CP047409.1"/>
</dbReference>